<keyword evidence="2" id="KW-1185">Reference proteome</keyword>
<protein>
    <submittedName>
        <fullName evidence="1">Uncharacterized protein</fullName>
    </submittedName>
</protein>
<reference evidence="2" key="1">
    <citation type="journal article" date="2019" name="Int. J. Syst. Evol. Microbiol.">
        <title>The Global Catalogue of Microorganisms (GCM) 10K type strain sequencing project: providing services to taxonomists for standard genome sequencing and annotation.</title>
        <authorList>
            <consortium name="The Broad Institute Genomics Platform"/>
            <consortium name="The Broad Institute Genome Sequencing Center for Infectious Disease"/>
            <person name="Wu L."/>
            <person name="Ma J."/>
        </authorList>
    </citation>
    <scope>NUCLEOTIDE SEQUENCE [LARGE SCALE GENOMIC DNA]</scope>
    <source>
        <strain evidence="2">CCUG 56607</strain>
    </source>
</reference>
<sequence>MWILLGLIGVFMLPLLWIFLKDSLGMNSNKFYGDDLNKKHSADSKAQREARRMINNYNRTN</sequence>
<name>A0ABW3KYH3_9BACI</name>
<organism evidence="1 2">
    <name type="scientific">Thalassobacillus hwangdonensis</name>
    <dbReference type="NCBI Taxonomy" id="546108"/>
    <lineage>
        <taxon>Bacteria</taxon>
        <taxon>Bacillati</taxon>
        <taxon>Bacillota</taxon>
        <taxon>Bacilli</taxon>
        <taxon>Bacillales</taxon>
        <taxon>Bacillaceae</taxon>
        <taxon>Thalassobacillus</taxon>
    </lineage>
</organism>
<dbReference type="RefSeq" id="WP_386057197.1">
    <property type="nucleotide sequence ID" value="NZ_JBHTKL010000001.1"/>
</dbReference>
<evidence type="ECO:0000313" key="2">
    <source>
        <dbReference type="Proteomes" id="UP001596990"/>
    </source>
</evidence>
<comment type="caution">
    <text evidence="1">The sequence shown here is derived from an EMBL/GenBank/DDBJ whole genome shotgun (WGS) entry which is preliminary data.</text>
</comment>
<dbReference type="EMBL" id="JBHTKL010000001">
    <property type="protein sequence ID" value="MFD1018587.1"/>
    <property type="molecule type" value="Genomic_DNA"/>
</dbReference>
<proteinExistence type="predicted"/>
<evidence type="ECO:0000313" key="1">
    <source>
        <dbReference type="EMBL" id="MFD1018587.1"/>
    </source>
</evidence>
<accession>A0ABW3KYH3</accession>
<gene>
    <name evidence="1" type="ORF">ACFQ2J_05160</name>
</gene>
<dbReference type="Proteomes" id="UP001596990">
    <property type="component" value="Unassembled WGS sequence"/>
</dbReference>